<dbReference type="PRINTS" id="PR00839">
    <property type="entry name" value="V8PROTEASE"/>
</dbReference>
<keyword evidence="5 7" id="KW-0720">Serine protease</keyword>
<evidence type="ECO:0000256" key="1">
    <source>
        <dbReference type="ARBA" id="ARBA00008764"/>
    </source>
</evidence>
<protein>
    <recommendedName>
        <fullName evidence="7">Serine protease</fullName>
        <ecNumber evidence="7">3.4.21.-</ecNumber>
    </recommendedName>
</protein>
<evidence type="ECO:0000256" key="5">
    <source>
        <dbReference type="ARBA" id="ARBA00022825"/>
    </source>
</evidence>
<comment type="caution">
    <text evidence="8">The sequence shown here is derived from an EMBL/GenBank/DDBJ whole genome shotgun (WGS) entry which is preliminary data.</text>
</comment>
<dbReference type="SUPFAM" id="SSF50494">
    <property type="entry name" value="Trypsin-like serine proteases"/>
    <property type="match status" value="1"/>
</dbReference>
<dbReference type="InterPro" id="IPR009003">
    <property type="entry name" value="Peptidase_S1_PA"/>
</dbReference>
<dbReference type="InterPro" id="IPR008256">
    <property type="entry name" value="Peptidase_S1B"/>
</dbReference>
<evidence type="ECO:0000256" key="7">
    <source>
        <dbReference type="RuleBase" id="RU004296"/>
    </source>
</evidence>
<dbReference type="AlphaFoldDB" id="A0A4V6PPR8"/>
<keyword evidence="9" id="KW-1185">Reference proteome</keyword>
<dbReference type="GO" id="GO:0006508">
    <property type="term" value="P:proteolysis"/>
    <property type="evidence" value="ECO:0007669"/>
    <property type="project" value="UniProtKB-KW"/>
</dbReference>
<evidence type="ECO:0000313" key="9">
    <source>
        <dbReference type="Proteomes" id="UP000294802"/>
    </source>
</evidence>
<evidence type="ECO:0000313" key="8">
    <source>
        <dbReference type="EMBL" id="TDM05244.1"/>
    </source>
</evidence>
<evidence type="ECO:0000256" key="2">
    <source>
        <dbReference type="ARBA" id="ARBA00022670"/>
    </source>
</evidence>
<feature type="active site" description="Charge relay system" evidence="6">
    <location>
        <position position="222"/>
    </location>
</feature>
<evidence type="ECO:0000256" key="6">
    <source>
        <dbReference type="PIRSR" id="PIRSR608256-1"/>
    </source>
</evidence>
<evidence type="ECO:0000256" key="4">
    <source>
        <dbReference type="ARBA" id="ARBA00022801"/>
    </source>
</evidence>
<keyword evidence="3 7" id="KW-0732">Signal</keyword>
<dbReference type="Pfam" id="PF13365">
    <property type="entry name" value="Trypsin_2"/>
    <property type="match status" value="1"/>
</dbReference>
<feature type="active site" description="Charge relay system" evidence="6">
    <location>
        <position position="144"/>
    </location>
</feature>
<dbReference type="RefSeq" id="WP_133444597.1">
    <property type="nucleotide sequence ID" value="NZ_SCWB01000022.1"/>
</dbReference>
<dbReference type="GO" id="GO:0008236">
    <property type="term" value="F:serine-type peptidase activity"/>
    <property type="evidence" value="ECO:0007669"/>
    <property type="project" value="UniProtKB-KW"/>
</dbReference>
<sequence length="275" mass="30897">MTLKKIALITGTLLFSLSTQAHAVDTDYHYDGLQPENLKTSYQLAKSVSNSKTIMKVQGNSNASRYKAVGYISNKDSWAGRGVEAMGTGFVIDDYTVLTNAHVIDNQKGNAAQVKYIRFMMNRDGKKIPYNFEVKDIVKIPSADLAVLHTKKRLTNYVKPLKLATDPQIMQLRRGTPLYSVGYPYHGTDDYTTRYWNQAVFLRQSPNMTELVMKDRFRAGASGSPLVDANFTVYGVRTYSHKLYNVNDDKYGRVELAGAESLYGYSGALVLKYSY</sequence>
<keyword evidence="4 7" id="KW-0378">Hydrolase</keyword>
<dbReference type="EC" id="3.4.21.-" evidence="7"/>
<feature type="active site" description="Charge relay system" evidence="6">
    <location>
        <position position="102"/>
    </location>
</feature>
<dbReference type="Proteomes" id="UP000294802">
    <property type="component" value="Unassembled WGS sequence"/>
</dbReference>
<keyword evidence="2 7" id="KW-0645">Protease</keyword>
<dbReference type="Gene3D" id="2.40.10.10">
    <property type="entry name" value="Trypsin-like serine proteases"/>
    <property type="match status" value="2"/>
</dbReference>
<proteinExistence type="inferred from homology"/>
<accession>A0A4V6PPR8</accession>
<organism evidence="8 9">
    <name type="scientific">Macrococcus lamae</name>
    <dbReference type="NCBI Taxonomy" id="198484"/>
    <lineage>
        <taxon>Bacteria</taxon>
        <taxon>Bacillati</taxon>
        <taxon>Bacillota</taxon>
        <taxon>Bacilli</taxon>
        <taxon>Bacillales</taxon>
        <taxon>Staphylococcaceae</taxon>
        <taxon>Macrococcus</taxon>
    </lineage>
</organism>
<evidence type="ECO:0000256" key="3">
    <source>
        <dbReference type="ARBA" id="ARBA00022729"/>
    </source>
</evidence>
<comment type="similarity">
    <text evidence="1 7">Belongs to the peptidase S1B family.</text>
</comment>
<gene>
    <name evidence="8" type="ORF">ERX29_10345</name>
</gene>
<reference evidence="8 9" key="1">
    <citation type="submission" date="2019-01" db="EMBL/GenBank/DDBJ databases">
        <title>Draft genome sequences of the type strains of six Macrococcus species.</title>
        <authorList>
            <person name="Mazhar S."/>
            <person name="Altermann E."/>
            <person name="Hill C."/>
            <person name="Mcauliffe O."/>
        </authorList>
    </citation>
    <scope>NUCLEOTIDE SEQUENCE [LARGE SCALE GENOMIC DNA]</scope>
    <source>
        <strain evidence="8 9">CCM4815</strain>
    </source>
</reference>
<dbReference type="InterPro" id="IPR043504">
    <property type="entry name" value="Peptidase_S1_PA_chymotrypsin"/>
</dbReference>
<dbReference type="OrthoDB" id="2396730at2"/>
<name>A0A4V6PPR8_9STAP</name>
<feature type="chain" id="PRO_5020994299" description="Serine protease" evidence="7">
    <location>
        <begin position="24"/>
        <end position="275"/>
    </location>
</feature>
<feature type="signal peptide" evidence="7">
    <location>
        <begin position="1"/>
        <end position="23"/>
    </location>
</feature>
<dbReference type="EMBL" id="SCWB01000022">
    <property type="protein sequence ID" value="TDM05244.1"/>
    <property type="molecule type" value="Genomic_DNA"/>
</dbReference>